<keyword evidence="3" id="KW-1003">Cell membrane</keyword>
<feature type="signal peptide" evidence="8">
    <location>
        <begin position="1"/>
        <end position="22"/>
    </location>
</feature>
<name>A0A5C8F122_BRAPL</name>
<reference evidence="9 10" key="1">
    <citation type="journal article" date="1992" name="Lakartidningen">
        <title>[Penicillin V and not amoxicillin is the first choice preparation in acute otitis].</title>
        <authorList>
            <person name="Kamme C."/>
            <person name="Lundgren K."/>
            <person name="Prellner K."/>
        </authorList>
    </citation>
    <scope>NUCLEOTIDE SEQUENCE [LARGE SCALE GENOMIC DNA]</scope>
    <source>
        <strain evidence="9 10">PC5538III-hc</strain>
    </source>
</reference>
<dbReference type="Gene3D" id="3.40.190.10">
    <property type="entry name" value="Periplasmic binding protein-like II"/>
    <property type="match status" value="1"/>
</dbReference>
<evidence type="ECO:0000256" key="6">
    <source>
        <dbReference type="ARBA" id="ARBA00023139"/>
    </source>
</evidence>
<evidence type="ECO:0000256" key="7">
    <source>
        <dbReference type="ARBA" id="ARBA00023288"/>
    </source>
</evidence>
<gene>
    <name evidence="9" type="ORF">EPJ72_03725</name>
</gene>
<dbReference type="InterPro" id="IPR006059">
    <property type="entry name" value="SBP"/>
</dbReference>
<accession>A0A5C8F122</accession>
<dbReference type="GO" id="GO:0042597">
    <property type="term" value="C:periplasmic space"/>
    <property type="evidence" value="ECO:0007669"/>
    <property type="project" value="UniProtKB-SubCell"/>
</dbReference>
<dbReference type="OrthoDB" id="9764112at2"/>
<evidence type="ECO:0000256" key="4">
    <source>
        <dbReference type="ARBA" id="ARBA00022729"/>
    </source>
</evidence>
<comment type="similarity">
    <text evidence="2">Belongs to the bacterial solute-binding protein 1 family.</text>
</comment>
<dbReference type="EMBL" id="SAXY01000025">
    <property type="protein sequence ID" value="TXJ43957.1"/>
    <property type="molecule type" value="Genomic_DNA"/>
</dbReference>
<sequence length="440" mass="48812">MTKNFFCSFLLVLFVVFMTACSGNKGADQTSSKLPTIDANTETEITVWAWNVAAKALMETAKVFNEKYPKIKVNVQEFGLAQNVYERYGVILSSGNGVPDVIQIESDYIQTFSEAYPQYFFDMKDYITIDGVVDPSKIASSYDSTGKLVSIPWDSGPVVMFYRVDLFKEAGIDPNSIVTFEDYIAAGKKLQEKFPNVYMTGLPFTQDENLFRSLLIANKSYYLNDKGEITVSSQKAIETLEMIKRLIDEGVAKNVVNWDGSIVANKNGEVASYIIGGWWGGTIKDQMPEMKGKWGVMPIPALNKDAARASSSGGAGLSITATDPIKQAAALGFIKESLMNVDNQIMMYEKFSLFPSYLPAYDDERFLKADDYFGDNFNKTLADVTKQIPNVIYNSDDFAEVRNTVVSVYEDVINNNKDIASSLQDAANQISSSTGRKIAK</sequence>
<dbReference type="PANTHER" id="PTHR43649:SF33">
    <property type="entry name" value="POLYGALACTURONAN_RHAMNOGALACTURONAN-BINDING PROTEIN YTCQ"/>
    <property type="match status" value="1"/>
</dbReference>
<proteinExistence type="inferred from homology"/>
<dbReference type="InterPro" id="IPR050490">
    <property type="entry name" value="Bact_solute-bd_prot1"/>
</dbReference>
<evidence type="ECO:0000256" key="5">
    <source>
        <dbReference type="ARBA" id="ARBA00023136"/>
    </source>
</evidence>
<dbReference type="AlphaFoldDB" id="A0A5C8F122"/>
<protein>
    <submittedName>
        <fullName evidence="9">Sugar ABC transporter substrate-binding protein</fullName>
    </submittedName>
</protein>
<dbReference type="Pfam" id="PF01547">
    <property type="entry name" value="SBP_bac_1"/>
    <property type="match status" value="1"/>
</dbReference>
<organism evidence="9 10">
    <name type="scientific">Brachyspira pilosicoli</name>
    <name type="common">Serpulina pilosicoli</name>
    <dbReference type="NCBI Taxonomy" id="52584"/>
    <lineage>
        <taxon>Bacteria</taxon>
        <taxon>Pseudomonadati</taxon>
        <taxon>Spirochaetota</taxon>
        <taxon>Spirochaetia</taxon>
        <taxon>Brachyspirales</taxon>
        <taxon>Brachyspiraceae</taxon>
        <taxon>Brachyspira</taxon>
    </lineage>
</organism>
<evidence type="ECO:0000256" key="1">
    <source>
        <dbReference type="ARBA" id="ARBA00004418"/>
    </source>
</evidence>
<feature type="chain" id="PRO_5023044035" evidence="8">
    <location>
        <begin position="23"/>
        <end position="440"/>
    </location>
</feature>
<dbReference type="CDD" id="cd13585">
    <property type="entry name" value="PBP2_TMBP_like"/>
    <property type="match status" value="1"/>
</dbReference>
<comment type="caution">
    <text evidence="9">The sequence shown here is derived from an EMBL/GenBank/DDBJ whole genome shotgun (WGS) entry which is preliminary data.</text>
</comment>
<dbReference type="PANTHER" id="PTHR43649">
    <property type="entry name" value="ARABINOSE-BINDING PROTEIN-RELATED"/>
    <property type="match status" value="1"/>
</dbReference>
<keyword evidence="5" id="KW-0472">Membrane</keyword>
<keyword evidence="7" id="KW-0449">Lipoprotein</keyword>
<evidence type="ECO:0000256" key="3">
    <source>
        <dbReference type="ARBA" id="ARBA00022475"/>
    </source>
</evidence>
<comment type="subcellular location">
    <subcellularLocation>
        <location evidence="1">Periplasm</location>
    </subcellularLocation>
</comment>
<dbReference type="PROSITE" id="PS51257">
    <property type="entry name" value="PROKAR_LIPOPROTEIN"/>
    <property type="match status" value="1"/>
</dbReference>
<keyword evidence="4 8" id="KW-0732">Signal</keyword>
<evidence type="ECO:0000256" key="8">
    <source>
        <dbReference type="SAM" id="SignalP"/>
    </source>
</evidence>
<keyword evidence="6" id="KW-0564">Palmitate</keyword>
<evidence type="ECO:0000256" key="2">
    <source>
        <dbReference type="ARBA" id="ARBA00008520"/>
    </source>
</evidence>
<dbReference type="Proteomes" id="UP000323176">
    <property type="component" value="Unassembled WGS sequence"/>
</dbReference>
<dbReference type="SUPFAM" id="SSF53850">
    <property type="entry name" value="Periplasmic binding protein-like II"/>
    <property type="match status" value="1"/>
</dbReference>
<evidence type="ECO:0000313" key="9">
    <source>
        <dbReference type="EMBL" id="TXJ43957.1"/>
    </source>
</evidence>
<evidence type="ECO:0000313" key="10">
    <source>
        <dbReference type="Proteomes" id="UP000323176"/>
    </source>
</evidence>